<reference evidence="2" key="1">
    <citation type="submission" date="2023-08" db="EMBL/GenBank/DDBJ databases">
        <title>A de novo genome assembly of Solanum verrucosum Schlechtendal, a Mexican diploid species geographically isolated from the other diploid A-genome species in potato relatives.</title>
        <authorList>
            <person name="Hosaka K."/>
        </authorList>
    </citation>
    <scope>NUCLEOTIDE SEQUENCE</scope>
    <source>
        <tissue evidence="2">Young leaves</tissue>
    </source>
</reference>
<keyword evidence="3" id="KW-1185">Reference proteome</keyword>
<sequence length="25" mass="2998">MFREAVPCRPMTQSKMMQKASARRR</sequence>
<feature type="region of interest" description="Disordered" evidence="1">
    <location>
        <begin position="1"/>
        <end position="25"/>
    </location>
</feature>
<organism evidence="2 3">
    <name type="scientific">Solanum verrucosum</name>
    <dbReference type="NCBI Taxonomy" id="315347"/>
    <lineage>
        <taxon>Eukaryota</taxon>
        <taxon>Viridiplantae</taxon>
        <taxon>Streptophyta</taxon>
        <taxon>Embryophyta</taxon>
        <taxon>Tracheophyta</taxon>
        <taxon>Spermatophyta</taxon>
        <taxon>Magnoliopsida</taxon>
        <taxon>eudicotyledons</taxon>
        <taxon>Gunneridae</taxon>
        <taxon>Pentapetalae</taxon>
        <taxon>asterids</taxon>
        <taxon>lamiids</taxon>
        <taxon>Solanales</taxon>
        <taxon>Solanaceae</taxon>
        <taxon>Solanoideae</taxon>
        <taxon>Solaneae</taxon>
        <taxon>Solanum</taxon>
    </lineage>
</organism>
<proteinExistence type="predicted"/>
<dbReference type="AlphaFoldDB" id="A0AAF0R0Q2"/>
<evidence type="ECO:0000313" key="2">
    <source>
        <dbReference type="EMBL" id="WMV33151.1"/>
    </source>
</evidence>
<name>A0AAF0R0Q2_SOLVR</name>
<evidence type="ECO:0000313" key="3">
    <source>
        <dbReference type="Proteomes" id="UP001234989"/>
    </source>
</evidence>
<protein>
    <submittedName>
        <fullName evidence="2">Uncharacterized protein</fullName>
    </submittedName>
</protein>
<dbReference type="Proteomes" id="UP001234989">
    <property type="component" value="Chromosome 6"/>
</dbReference>
<accession>A0AAF0R0Q2</accession>
<evidence type="ECO:0000256" key="1">
    <source>
        <dbReference type="SAM" id="MobiDB-lite"/>
    </source>
</evidence>
<dbReference type="EMBL" id="CP133617">
    <property type="protein sequence ID" value="WMV33151.1"/>
    <property type="molecule type" value="Genomic_DNA"/>
</dbReference>
<gene>
    <name evidence="2" type="ORF">MTR67_026536</name>
</gene>